<keyword evidence="1" id="KW-0472">Membrane</keyword>
<protein>
    <submittedName>
        <fullName evidence="2">Uncharacterized protein</fullName>
    </submittedName>
</protein>
<comment type="caution">
    <text evidence="2">The sequence shown here is derived from an EMBL/GenBank/DDBJ whole genome shotgun (WGS) entry which is preliminary data.</text>
</comment>
<dbReference type="AlphaFoldDB" id="A0AAN8U3A0"/>
<accession>A0AAN8U3A0</accession>
<organism evidence="2 3">
    <name type="scientific">Solanum bulbocastanum</name>
    <name type="common">Wild potato</name>
    <dbReference type="NCBI Taxonomy" id="147425"/>
    <lineage>
        <taxon>Eukaryota</taxon>
        <taxon>Viridiplantae</taxon>
        <taxon>Streptophyta</taxon>
        <taxon>Embryophyta</taxon>
        <taxon>Tracheophyta</taxon>
        <taxon>Spermatophyta</taxon>
        <taxon>Magnoliopsida</taxon>
        <taxon>eudicotyledons</taxon>
        <taxon>Gunneridae</taxon>
        <taxon>Pentapetalae</taxon>
        <taxon>asterids</taxon>
        <taxon>lamiids</taxon>
        <taxon>Solanales</taxon>
        <taxon>Solanaceae</taxon>
        <taxon>Solanoideae</taxon>
        <taxon>Solaneae</taxon>
        <taxon>Solanum</taxon>
    </lineage>
</organism>
<evidence type="ECO:0000313" key="2">
    <source>
        <dbReference type="EMBL" id="KAK6802599.1"/>
    </source>
</evidence>
<gene>
    <name evidence="2" type="ORF">RDI58_000380</name>
</gene>
<feature type="transmembrane region" description="Helical" evidence="1">
    <location>
        <begin position="27"/>
        <end position="45"/>
    </location>
</feature>
<dbReference type="EMBL" id="JBANQN010000001">
    <property type="protein sequence ID" value="KAK6802599.1"/>
    <property type="molecule type" value="Genomic_DNA"/>
</dbReference>
<name>A0AAN8U3A0_SOLBU</name>
<sequence>MCFHQLFEGKGLGGCIHQADYGMRMKSMLALFFSITSPFAFVFFIQKENQQTLPHVYDSMMGGDLHTKNVEKAVNKLATF</sequence>
<evidence type="ECO:0000256" key="1">
    <source>
        <dbReference type="SAM" id="Phobius"/>
    </source>
</evidence>
<dbReference type="Proteomes" id="UP001371456">
    <property type="component" value="Unassembled WGS sequence"/>
</dbReference>
<evidence type="ECO:0000313" key="3">
    <source>
        <dbReference type="Proteomes" id="UP001371456"/>
    </source>
</evidence>
<reference evidence="2 3" key="1">
    <citation type="submission" date="2024-02" db="EMBL/GenBank/DDBJ databases">
        <title>de novo genome assembly of Solanum bulbocastanum strain 11H21.</title>
        <authorList>
            <person name="Hosaka A.J."/>
        </authorList>
    </citation>
    <scope>NUCLEOTIDE SEQUENCE [LARGE SCALE GENOMIC DNA]</scope>
    <source>
        <tissue evidence="2">Young leaves</tissue>
    </source>
</reference>
<keyword evidence="3" id="KW-1185">Reference proteome</keyword>
<keyword evidence="1" id="KW-1133">Transmembrane helix</keyword>
<keyword evidence="1" id="KW-0812">Transmembrane</keyword>
<proteinExistence type="predicted"/>